<dbReference type="EMBL" id="MGEF01000025">
    <property type="protein sequence ID" value="OGL78714.1"/>
    <property type="molecule type" value="Genomic_DNA"/>
</dbReference>
<dbReference type="InterPro" id="IPR001375">
    <property type="entry name" value="Peptidase_S9_cat"/>
</dbReference>
<name>A0A1F7ULU9_9BACT</name>
<dbReference type="GO" id="GO:0052689">
    <property type="term" value="F:carboxylic ester hydrolase activity"/>
    <property type="evidence" value="ECO:0007669"/>
    <property type="project" value="UniProtKB-ARBA"/>
</dbReference>
<sequence length="288" mass="32191">MGRVLAENPVYTRYFITYKSGPLTISGIMNVPKGAEYGSPESLDRGGPFPLLILNHGYIDPAIYTNGRGLKREQDYLARRGYVVMHPDYRNHAESDDDPRYELDLRLGYVEDVINAVYAARASGLPFLDASRVGMLGHSMGGGITLNVLAVQPDLVEAAVLFAPVSSDYRDNFEKWTRGGETGRGRAARIIEAYGAPEDNPEFWREVSVRNFFDRMSVPIMNHHGTADESVPLAWSQATHDALLSAGKDSQLFVYDGEPHEFINAWPQVMQRTVEFFDKQVKDSKKGI</sequence>
<keyword evidence="1" id="KW-0378">Hydrolase</keyword>
<dbReference type="Proteomes" id="UP000176604">
    <property type="component" value="Unassembled WGS sequence"/>
</dbReference>
<dbReference type="GO" id="GO:0008236">
    <property type="term" value="F:serine-type peptidase activity"/>
    <property type="evidence" value="ECO:0007669"/>
    <property type="project" value="InterPro"/>
</dbReference>
<organism evidence="3 4">
    <name type="scientific">Candidatus Uhrbacteria bacterium RIFCSPHIGHO2_12_FULL_54_23</name>
    <dbReference type="NCBI Taxonomy" id="1802397"/>
    <lineage>
        <taxon>Bacteria</taxon>
        <taxon>Candidatus Uhriibacteriota</taxon>
    </lineage>
</organism>
<feature type="domain" description="Peptidase S9 prolyl oligopeptidase catalytic" evidence="2">
    <location>
        <begin position="72"/>
        <end position="283"/>
    </location>
</feature>
<proteinExistence type="predicted"/>
<dbReference type="Pfam" id="PF00326">
    <property type="entry name" value="Peptidase_S9"/>
    <property type="match status" value="1"/>
</dbReference>
<dbReference type="Gene3D" id="3.40.50.1820">
    <property type="entry name" value="alpha/beta hydrolase"/>
    <property type="match status" value="1"/>
</dbReference>
<protein>
    <submittedName>
        <fullName evidence="3">Peptidase S9</fullName>
    </submittedName>
</protein>
<gene>
    <name evidence="3" type="ORF">A3J43_02145</name>
</gene>
<dbReference type="PANTHER" id="PTHR22946">
    <property type="entry name" value="DIENELACTONE HYDROLASE DOMAIN-CONTAINING PROTEIN-RELATED"/>
    <property type="match status" value="1"/>
</dbReference>
<evidence type="ECO:0000256" key="1">
    <source>
        <dbReference type="ARBA" id="ARBA00022801"/>
    </source>
</evidence>
<dbReference type="AlphaFoldDB" id="A0A1F7ULU9"/>
<evidence type="ECO:0000313" key="3">
    <source>
        <dbReference type="EMBL" id="OGL78714.1"/>
    </source>
</evidence>
<dbReference type="STRING" id="1802397.A3J43_02145"/>
<accession>A0A1F7ULU9</accession>
<evidence type="ECO:0000313" key="4">
    <source>
        <dbReference type="Proteomes" id="UP000176604"/>
    </source>
</evidence>
<dbReference type="InterPro" id="IPR029058">
    <property type="entry name" value="AB_hydrolase_fold"/>
</dbReference>
<evidence type="ECO:0000259" key="2">
    <source>
        <dbReference type="Pfam" id="PF00326"/>
    </source>
</evidence>
<dbReference type="GO" id="GO:0006508">
    <property type="term" value="P:proteolysis"/>
    <property type="evidence" value="ECO:0007669"/>
    <property type="project" value="InterPro"/>
</dbReference>
<dbReference type="PANTHER" id="PTHR22946:SF9">
    <property type="entry name" value="POLYKETIDE TRANSFERASE AF380"/>
    <property type="match status" value="1"/>
</dbReference>
<dbReference type="SUPFAM" id="SSF53474">
    <property type="entry name" value="alpha/beta-Hydrolases"/>
    <property type="match status" value="1"/>
</dbReference>
<reference evidence="3 4" key="1">
    <citation type="journal article" date="2016" name="Nat. Commun.">
        <title>Thousands of microbial genomes shed light on interconnected biogeochemical processes in an aquifer system.</title>
        <authorList>
            <person name="Anantharaman K."/>
            <person name="Brown C.T."/>
            <person name="Hug L.A."/>
            <person name="Sharon I."/>
            <person name="Castelle C.J."/>
            <person name="Probst A.J."/>
            <person name="Thomas B.C."/>
            <person name="Singh A."/>
            <person name="Wilkins M.J."/>
            <person name="Karaoz U."/>
            <person name="Brodie E.L."/>
            <person name="Williams K.H."/>
            <person name="Hubbard S.S."/>
            <person name="Banfield J.F."/>
        </authorList>
    </citation>
    <scope>NUCLEOTIDE SEQUENCE [LARGE SCALE GENOMIC DNA]</scope>
</reference>
<comment type="caution">
    <text evidence="3">The sequence shown here is derived from an EMBL/GenBank/DDBJ whole genome shotgun (WGS) entry which is preliminary data.</text>
</comment>
<dbReference type="InterPro" id="IPR050261">
    <property type="entry name" value="FrsA_esterase"/>
</dbReference>